<gene>
    <name evidence="1" type="ORF">B0T26DRAFT_411512</name>
</gene>
<dbReference type="RefSeq" id="XP_060292873.1">
    <property type="nucleotide sequence ID" value="XM_060434871.1"/>
</dbReference>
<name>A0AA40A5A1_9PEZI</name>
<evidence type="ECO:0000313" key="1">
    <source>
        <dbReference type="EMBL" id="KAK0709569.1"/>
    </source>
</evidence>
<keyword evidence="2" id="KW-1185">Reference proteome</keyword>
<sequence>MCSPTYIPLPSLPPRADHGAFVVFLHHPPSTSAKTPFSTSDTVLRGARWALVGLPVPHVPFTSITPVYRQRQSTYLPHCTSAPRCNSAGCRLSTTQRLGGLDFIWLSSASAVSEPFPMTQIEAHCRYTVFASTFSNPRIFSIIEPFSSVPFVCGANEWPDVFVEANAKPLTHDVPLE</sequence>
<accession>A0AA40A5A1</accession>
<dbReference type="Proteomes" id="UP001172101">
    <property type="component" value="Unassembled WGS sequence"/>
</dbReference>
<comment type="caution">
    <text evidence="1">The sequence shown here is derived from an EMBL/GenBank/DDBJ whole genome shotgun (WGS) entry which is preliminary data.</text>
</comment>
<dbReference type="GeneID" id="85318141"/>
<proteinExistence type="predicted"/>
<evidence type="ECO:0000313" key="2">
    <source>
        <dbReference type="Proteomes" id="UP001172101"/>
    </source>
</evidence>
<dbReference type="EMBL" id="JAUIRO010000006">
    <property type="protein sequence ID" value="KAK0709569.1"/>
    <property type="molecule type" value="Genomic_DNA"/>
</dbReference>
<protein>
    <submittedName>
        <fullName evidence="1">Uncharacterized protein</fullName>
    </submittedName>
</protein>
<dbReference type="AlphaFoldDB" id="A0AA40A5A1"/>
<reference evidence="1" key="1">
    <citation type="submission" date="2023-06" db="EMBL/GenBank/DDBJ databases">
        <title>Genome-scale phylogeny and comparative genomics of the fungal order Sordariales.</title>
        <authorList>
            <consortium name="Lawrence Berkeley National Laboratory"/>
            <person name="Hensen N."/>
            <person name="Bonometti L."/>
            <person name="Westerberg I."/>
            <person name="Brannstrom I.O."/>
            <person name="Guillou S."/>
            <person name="Cros-Aarteil S."/>
            <person name="Calhoun S."/>
            <person name="Haridas S."/>
            <person name="Kuo A."/>
            <person name="Mondo S."/>
            <person name="Pangilinan J."/>
            <person name="Riley R."/>
            <person name="LaButti K."/>
            <person name="Andreopoulos B."/>
            <person name="Lipzen A."/>
            <person name="Chen C."/>
            <person name="Yanf M."/>
            <person name="Daum C."/>
            <person name="Ng V."/>
            <person name="Clum A."/>
            <person name="Steindorff A."/>
            <person name="Ohm R."/>
            <person name="Martin F."/>
            <person name="Silar P."/>
            <person name="Natvig D."/>
            <person name="Lalanne C."/>
            <person name="Gautier V."/>
            <person name="Ament-velasquez S.L."/>
            <person name="Kruys A."/>
            <person name="Hutchinson M.I."/>
            <person name="Powell A.J."/>
            <person name="Barry K."/>
            <person name="Miller A.N."/>
            <person name="Grigoriev I.V."/>
            <person name="Debuchy R."/>
            <person name="Gladieux P."/>
            <person name="Thoren M.H."/>
            <person name="Johannesson H."/>
        </authorList>
    </citation>
    <scope>NUCLEOTIDE SEQUENCE</scope>
    <source>
        <strain evidence="1">SMH2392-1A</strain>
    </source>
</reference>
<organism evidence="1 2">
    <name type="scientific">Lasiosphaeria miniovina</name>
    <dbReference type="NCBI Taxonomy" id="1954250"/>
    <lineage>
        <taxon>Eukaryota</taxon>
        <taxon>Fungi</taxon>
        <taxon>Dikarya</taxon>
        <taxon>Ascomycota</taxon>
        <taxon>Pezizomycotina</taxon>
        <taxon>Sordariomycetes</taxon>
        <taxon>Sordariomycetidae</taxon>
        <taxon>Sordariales</taxon>
        <taxon>Lasiosphaeriaceae</taxon>
        <taxon>Lasiosphaeria</taxon>
    </lineage>
</organism>